<proteinExistence type="predicted"/>
<dbReference type="Gene3D" id="3.40.1230.10">
    <property type="entry name" value="MTH938-like"/>
    <property type="match status" value="1"/>
</dbReference>
<accession>A0AA39KWS0</accession>
<dbReference type="GO" id="GO:0032981">
    <property type="term" value="P:mitochondrial respiratory chain complex I assembly"/>
    <property type="evidence" value="ECO:0007669"/>
    <property type="project" value="TreeGrafter"/>
</dbReference>
<sequence length="199" mass="22848">MEFLFQVNLMRDREPKIFTLNEKFISFLRLLAMDESNTIIGIIKIYKSSKLIPTYLWTCSKYGFKLNIGIYVVGPMIIFPKTVLGWNIGSSSDINRDSLSLFKVMVPRPDIIILGLDKSYPRDTPLLTDFKNIMKELNINSEILPVDKACTTFNFLNAEMRFVVGAFLPPNECDSISLERLQEISVRRALNEPIRGKDD</sequence>
<evidence type="ECO:0000313" key="2">
    <source>
        <dbReference type="Proteomes" id="UP001168990"/>
    </source>
</evidence>
<keyword evidence="2" id="KW-1185">Reference proteome</keyword>
<dbReference type="AlphaFoldDB" id="A0AA39KWS0"/>
<dbReference type="Pfam" id="PF04430">
    <property type="entry name" value="DUF498"/>
    <property type="match status" value="1"/>
</dbReference>
<evidence type="ECO:0000313" key="1">
    <source>
        <dbReference type="EMBL" id="KAK0176828.1"/>
    </source>
</evidence>
<dbReference type="InterPro" id="IPR036748">
    <property type="entry name" value="MTH938-like_sf"/>
</dbReference>
<organism evidence="1 2">
    <name type="scientific">Microctonus aethiopoides</name>
    <dbReference type="NCBI Taxonomy" id="144406"/>
    <lineage>
        <taxon>Eukaryota</taxon>
        <taxon>Metazoa</taxon>
        <taxon>Ecdysozoa</taxon>
        <taxon>Arthropoda</taxon>
        <taxon>Hexapoda</taxon>
        <taxon>Insecta</taxon>
        <taxon>Pterygota</taxon>
        <taxon>Neoptera</taxon>
        <taxon>Endopterygota</taxon>
        <taxon>Hymenoptera</taxon>
        <taxon>Apocrita</taxon>
        <taxon>Ichneumonoidea</taxon>
        <taxon>Braconidae</taxon>
        <taxon>Euphorinae</taxon>
        <taxon>Microctonus</taxon>
    </lineage>
</organism>
<dbReference type="GO" id="GO:0005743">
    <property type="term" value="C:mitochondrial inner membrane"/>
    <property type="evidence" value="ECO:0007669"/>
    <property type="project" value="TreeGrafter"/>
</dbReference>
<dbReference type="SUPFAM" id="SSF64076">
    <property type="entry name" value="MTH938-like"/>
    <property type="match status" value="1"/>
</dbReference>
<gene>
    <name evidence="1" type="ORF">PV328_000930</name>
</gene>
<dbReference type="InterPro" id="IPR007523">
    <property type="entry name" value="NDUFAF3/AAMDC"/>
</dbReference>
<dbReference type="EMBL" id="JAQQBS010000001">
    <property type="protein sequence ID" value="KAK0176828.1"/>
    <property type="molecule type" value="Genomic_DNA"/>
</dbReference>
<dbReference type="PANTHER" id="PTHR21192">
    <property type="entry name" value="NUCLEAR PROTEIN E3-3"/>
    <property type="match status" value="1"/>
</dbReference>
<comment type="caution">
    <text evidence="1">The sequence shown here is derived from an EMBL/GenBank/DDBJ whole genome shotgun (WGS) entry which is preliminary data.</text>
</comment>
<protein>
    <recommendedName>
        <fullName evidence="3">NADH dehydrogenase [ubiquinone] 1 alpha subcomplex assembly factor 3</fullName>
    </recommendedName>
</protein>
<evidence type="ECO:0008006" key="3">
    <source>
        <dbReference type="Google" id="ProtNLM"/>
    </source>
</evidence>
<dbReference type="Proteomes" id="UP001168990">
    <property type="component" value="Unassembled WGS sequence"/>
</dbReference>
<reference evidence="1" key="1">
    <citation type="journal article" date="2023" name="bioRxiv">
        <title>Scaffold-level genome assemblies of two parasitoid biocontrol wasps reveal the parthenogenesis mechanism and an associated novel virus.</title>
        <authorList>
            <person name="Inwood S."/>
            <person name="Skelly J."/>
            <person name="Guhlin J."/>
            <person name="Harrop T."/>
            <person name="Goldson S."/>
            <person name="Dearden P."/>
        </authorList>
    </citation>
    <scope>NUCLEOTIDE SEQUENCE</scope>
    <source>
        <strain evidence="1">Irish</strain>
        <tissue evidence="1">Whole body</tissue>
    </source>
</reference>
<reference evidence="1" key="2">
    <citation type="submission" date="2023-03" db="EMBL/GenBank/DDBJ databases">
        <authorList>
            <person name="Inwood S.N."/>
            <person name="Skelly J.G."/>
            <person name="Guhlin J."/>
            <person name="Harrop T.W.R."/>
            <person name="Goldson S.G."/>
            <person name="Dearden P.K."/>
        </authorList>
    </citation>
    <scope>NUCLEOTIDE SEQUENCE</scope>
    <source>
        <strain evidence="1">Irish</strain>
        <tissue evidence="1">Whole body</tissue>
    </source>
</reference>
<dbReference type="PANTHER" id="PTHR21192:SF2">
    <property type="entry name" value="NADH DEHYDROGENASE [UBIQUINONE] 1 ALPHA SUBCOMPLEX ASSEMBLY FACTOR 3"/>
    <property type="match status" value="1"/>
</dbReference>
<name>A0AA39KWS0_9HYME</name>